<evidence type="ECO:0000256" key="10">
    <source>
        <dbReference type="ARBA" id="ARBA00031621"/>
    </source>
</evidence>
<comment type="catalytic activity">
    <reaction evidence="11">
        <text>a 6-O-methyl-2'-deoxyguanosine in DNA + L-cysteinyl-[protein] = S-methyl-L-cysteinyl-[protein] + a 2'-deoxyguanosine in DNA</text>
        <dbReference type="Rhea" id="RHEA:24000"/>
        <dbReference type="Rhea" id="RHEA-COMP:10131"/>
        <dbReference type="Rhea" id="RHEA-COMP:10132"/>
        <dbReference type="Rhea" id="RHEA-COMP:11367"/>
        <dbReference type="Rhea" id="RHEA-COMP:11368"/>
        <dbReference type="ChEBI" id="CHEBI:29950"/>
        <dbReference type="ChEBI" id="CHEBI:82612"/>
        <dbReference type="ChEBI" id="CHEBI:85445"/>
        <dbReference type="ChEBI" id="CHEBI:85448"/>
        <dbReference type="EC" id="2.1.1.63"/>
    </reaction>
</comment>
<name>A0A034VC77_BACDO</name>
<dbReference type="SUPFAM" id="SSF46767">
    <property type="entry name" value="Methylated DNA-protein cysteine methyltransferase, C-terminal domain"/>
    <property type="match status" value="1"/>
</dbReference>
<dbReference type="GO" id="GO:0006281">
    <property type="term" value="P:DNA repair"/>
    <property type="evidence" value="ECO:0007669"/>
    <property type="project" value="UniProtKB-KW"/>
</dbReference>
<feature type="domain" description="Methylated-DNA-[protein]-cysteine S-methyltransferase DNA binding" evidence="12">
    <location>
        <begin position="105"/>
        <end position="183"/>
    </location>
</feature>
<evidence type="ECO:0000256" key="1">
    <source>
        <dbReference type="ARBA" id="ARBA00001286"/>
    </source>
</evidence>
<evidence type="ECO:0000256" key="9">
    <source>
        <dbReference type="ARBA" id="ARBA00030795"/>
    </source>
</evidence>
<evidence type="ECO:0000259" key="12">
    <source>
        <dbReference type="Pfam" id="PF01035"/>
    </source>
</evidence>
<dbReference type="GO" id="GO:0032259">
    <property type="term" value="P:methylation"/>
    <property type="evidence" value="ECO:0007669"/>
    <property type="project" value="UniProtKB-KW"/>
</dbReference>
<evidence type="ECO:0000256" key="7">
    <source>
        <dbReference type="ARBA" id="ARBA00022763"/>
    </source>
</evidence>
<organism evidence="13">
    <name type="scientific">Bactrocera dorsalis</name>
    <name type="common">Oriental fruit fly</name>
    <name type="synonym">Dacus dorsalis</name>
    <dbReference type="NCBI Taxonomy" id="27457"/>
    <lineage>
        <taxon>Eukaryota</taxon>
        <taxon>Metazoa</taxon>
        <taxon>Ecdysozoa</taxon>
        <taxon>Arthropoda</taxon>
        <taxon>Hexapoda</taxon>
        <taxon>Insecta</taxon>
        <taxon>Pterygota</taxon>
        <taxon>Neoptera</taxon>
        <taxon>Endopterygota</taxon>
        <taxon>Diptera</taxon>
        <taxon>Brachycera</taxon>
        <taxon>Muscomorpha</taxon>
        <taxon>Tephritoidea</taxon>
        <taxon>Tephritidae</taxon>
        <taxon>Bactrocera</taxon>
        <taxon>Bactrocera</taxon>
    </lineage>
</organism>
<dbReference type="InterPro" id="IPR036388">
    <property type="entry name" value="WH-like_DNA-bd_sf"/>
</dbReference>
<keyword evidence="7" id="KW-0227">DNA damage</keyword>
<comment type="similarity">
    <text evidence="2">Belongs to the MGMT family.</text>
</comment>
<dbReference type="InterPro" id="IPR036217">
    <property type="entry name" value="MethylDNA_cys_MeTrfase_DNAb"/>
</dbReference>
<evidence type="ECO:0000256" key="3">
    <source>
        <dbReference type="ARBA" id="ARBA00011918"/>
    </source>
</evidence>
<dbReference type="EMBL" id="GAKP01018039">
    <property type="protein sequence ID" value="JAC40913.1"/>
    <property type="molecule type" value="Transcribed_RNA"/>
</dbReference>
<gene>
    <name evidence="13" type="primary">ADAB</name>
</gene>
<evidence type="ECO:0000256" key="6">
    <source>
        <dbReference type="ARBA" id="ARBA00022679"/>
    </source>
</evidence>
<keyword evidence="8" id="KW-0234">DNA repair</keyword>
<evidence type="ECO:0000256" key="8">
    <source>
        <dbReference type="ARBA" id="ARBA00023204"/>
    </source>
</evidence>
<dbReference type="EC" id="2.1.1.63" evidence="3"/>
<evidence type="ECO:0000256" key="4">
    <source>
        <dbReference type="ARBA" id="ARBA00015377"/>
    </source>
</evidence>
<sequence length="190" mass="21078">MLGTKQVILKSFGNNKPVRISYGLVGSQFGDIVLGFLKDANDAICYLHFAESEDKENRTNNYESLLQKRWPSALLLEDLNQARILADRIFSKEDMILNVMVSGTPFQEAVWNELLKIPSGQTCTYGDIADRIGKPNAVRAVGTAVGSNEISIVIPCHRVVSKNGDIKYAGGRTRKINLLKYEKEKSQSGN</sequence>
<dbReference type="PANTHER" id="PTHR10815:SF13">
    <property type="entry name" value="METHYLATED-DNA--PROTEIN-CYSTEINE METHYLTRANSFERASE"/>
    <property type="match status" value="1"/>
</dbReference>
<protein>
    <recommendedName>
        <fullName evidence="4">Methylated-DNA--protein-cysteine methyltransferase</fullName>
        <ecNumber evidence="3">2.1.1.63</ecNumber>
    </recommendedName>
    <alternativeName>
        <fullName evidence="9">6-O-methylguanine-DNA methyltransferase</fullName>
    </alternativeName>
    <alternativeName>
        <fullName evidence="10">O-6-methylguanine-DNA-alkyltransferase</fullName>
    </alternativeName>
</protein>
<dbReference type="PANTHER" id="PTHR10815">
    <property type="entry name" value="METHYLATED-DNA--PROTEIN-CYSTEINE METHYLTRANSFERASE"/>
    <property type="match status" value="1"/>
</dbReference>
<dbReference type="PROSITE" id="PS00374">
    <property type="entry name" value="MGMT"/>
    <property type="match status" value="1"/>
</dbReference>
<dbReference type="OrthoDB" id="1907495at2759"/>
<dbReference type="AlphaFoldDB" id="A0A034VC77"/>
<dbReference type="InterPro" id="IPR014048">
    <property type="entry name" value="MethylDNA_cys_MeTrfase_DNA-bd"/>
</dbReference>
<dbReference type="EMBL" id="GAKP01018041">
    <property type="protein sequence ID" value="JAC40911.1"/>
    <property type="molecule type" value="Transcribed_RNA"/>
</dbReference>
<dbReference type="InterPro" id="IPR001497">
    <property type="entry name" value="MethylDNA_cys_MeTrfase_AS"/>
</dbReference>
<evidence type="ECO:0000256" key="5">
    <source>
        <dbReference type="ARBA" id="ARBA00022603"/>
    </source>
</evidence>
<dbReference type="GO" id="GO:0003908">
    <property type="term" value="F:methylated-DNA-[protein]-cysteine S-methyltransferase activity"/>
    <property type="evidence" value="ECO:0007669"/>
    <property type="project" value="UniProtKB-EC"/>
</dbReference>
<evidence type="ECO:0000256" key="2">
    <source>
        <dbReference type="ARBA" id="ARBA00008711"/>
    </source>
</evidence>
<evidence type="ECO:0000256" key="11">
    <source>
        <dbReference type="ARBA" id="ARBA00049348"/>
    </source>
</evidence>
<dbReference type="FunFam" id="1.10.10.10:FF:000214">
    <property type="entry name" value="Methylated-DNA--protein-cysteine methyltransferase"/>
    <property type="match status" value="1"/>
</dbReference>
<dbReference type="Gene3D" id="1.10.10.10">
    <property type="entry name" value="Winged helix-like DNA-binding domain superfamily/Winged helix DNA-binding domain"/>
    <property type="match status" value="1"/>
</dbReference>
<reference evidence="13" key="1">
    <citation type="journal article" date="2014" name="BMC Genomics">
        <title>Characterizing the developmental transcriptome of the oriental fruit fly, Bactrocera dorsalis (Diptera: Tephritidae) through comparative genomic analysis with Drosophila melanogaster utilizing modENCODE datasets.</title>
        <authorList>
            <person name="Geib S.M."/>
            <person name="Calla B."/>
            <person name="Hall B."/>
            <person name="Hou S."/>
            <person name="Manoukis N.C."/>
        </authorList>
    </citation>
    <scope>NUCLEOTIDE SEQUENCE</scope>
    <source>
        <strain evidence="13">Punador</strain>
    </source>
</reference>
<accession>A0A034VC77</accession>
<keyword evidence="5 13" id="KW-0489">Methyltransferase</keyword>
<dbReference type="NCBIfam" id="TIGR00589">
    <property type="entry name" value="ogt"/>
    <property type="match status" value="1"/>
</dbReference>
<dbReference type="Pfam" id="PF01035">
    <property type="entry name" value="DNA_binding_1"/>
    <property type="match status" value="1"/>
</dbReference>
<proteinExistence type="inferred from homology"/>
<dbReference type="CDD" id="cd06445">
    <property type="entry name" value="ATase"/>
    <property type="match status" value="1"/>
</dbReference>
<evidence type="ECO:0000313" key="13">
    <source>
        <dbReference type="EMBL" id="JAC40911.1"/>
    </source>
</evidence>
<keyword evidence="6 13" id="KW-0808">Transferase</keyword>
<comment type="catalytic activity">
    <reaction evidence="1">
        <text>a 4-O-methyl-thymidine in DNA + L-cysteinyl-[protein] = a thymidine in DNA + S-methyl-L-cysteinyl-[protein]</text>
        <dbReference type="Rhea" id="RHEA:53428"/>
        <dbReference type="Rhea" id="RHEA-COMP:10131"/>
        <dbReference type="Rhea" id="RHEA-COMP:10132"/>
        <dbReference type="Rhea" id="RHEA-COMP:13555"/>
        <dbReference type="Rhea" id="RHEA-COMP:13556"/>
        <dbReference type="ChEBI" id="CHEBI:29950"/>
        <dbReference type="ChEBI" id="CHEBI:82612"/>
        <dbReference type="ChEBI" id="CHEBI:137386"/>
        <dbReference type="ChEBI" id="CHEBI:137387"/>
        <dbReference type="EC" id="2.1.1.63"/>
    </reaction>
</comment>